<keyword evidence="14" id="KW-1185">Reference proteome</keyword>
<evidence type="ECO:0000256" key="9">
    <source>
        <dbReference type="ARBA" id="ARBA00023294"/>
    </source>
</evidence>
<dbReference type="KEGG" id="qsa:O6P43_015476"/>
<evidence type="ECO:0000256" key="1">
    <source>
        <dbReference type="ARBA" id="ARBA00004127"/>
    </source>
</evidence>
<dbReference type="GO" id="GO:0012505">
    <property type="term" value="C:endomembrane system"/>
    <property type="evidence" value="ECO:0007669"/>
    <property type="project" value="UniProtKB-SubCell"/>
</dbReference>
<dbReference type="PANTHER" id="PTHR48017">
    <property type="entry name" value="OS05G0424000 PROTEIN-RELATED"/>
    <property type="match status" value="1"/>
</dbReference>
<evidence type="ECO:0000256" key="7">
    <source>
        <dbReference type="ARBA" id="ARBA00022989"/>
    </source>
</evidence>
<dbReference type="AlphaFoldDB" id="A0AAD7LX27"/>
<keyword evidence="6" id="KW-0029">Amino-acid transport</keyword>
<evidence type="ECO:0000256" key="4">
    <source>
        <dbReference type="ARBA" id="ARBA00022692"/>
    </source>
</evidence>
<evidence type="ECO:0000313" key="13">
    <source>
        <dbReference type="EMBL" id="KAJ7965918.1"/>
    </source>
</evidence>
<keyword evidence="8 11" id="KW-0472">Membrane</keyword>
<organism evidence="13 14">
    <name type="scientific">Quillaja saponaria</name>
    <name type="common">Soap bark tree</name>
    <dbReference type="NCBI Taxonomy" id="32244"/>
    <lineage>
        <taxon>Eukaryota</taxon>
        <taxon>Viridiplantae</taxon>
        <taxon>Streptophyta</taxon>
        <taxon>Embryophyta</taxon>
        <taxon>Tracheophyta</taxon>
        <taxon>Spermatophyta</taxon>
        <taxon>Magnoliopsida</taxon>
        <taxon>eudicotyledons</taxon>
        <taxon>Gunneridae</taxon>
        <taxon>Pentapetalae</taxon>
        <taxon>rosids</taxon>
        <taxon>fabids</taxon>
        <taxon>Fabales</taxon>
        <taxon>Quillajaceae</taxon>
        <taxon>Quillaja</taxon>
    </lineage>
</organism>
<protein>
    <submittedName>
        <fullName evidence="13">Amino acid permease</fullName>
    </submittedName>
</protein>
<comment type="function">
    <text evidence="10">Carrier protein involved in proton-driven auxin influx. Mediates the formation of auxin gradient from developing leaves (site of auxin biosynthesis) to tips by contributing to the loading of auxin in vascular tissues and facilitating acropetal (base to tip) auxin transport within inner tissues of the root apex, and basipetal (tip to base) auxin transport within outer tissues of the root apex. May be involved in lateral roots and nodules formation.</text>
</comment>
<evidence type="ECO:0000313" key="14">
    <source>
        <dbReference type="Proteomes" id="UP001163823"/>
    </source>
</evidence>
<comment type="subcellular location">
    <subcellularLocation>
        <location evidence="1">Endomembrane system</location>
        <topology evidence="1">Multi-pass membrane protein</topology>
    </subcellularLocation>
</comment>
<comment type="similarity">
    <text evidence="2">Belongs to the amino acid/polyamine transporter 2 family. Amino acid/auxin permease (AAAP) (TC 2.A.18.1) subfamily.</text>
</comment>
<keyword evidence="3" id="KW-0813">Transport</keyword>
<sequence length="96" mass="10458">MLVAIGNIALAARFAQVLFDIQDTLKSSPPENKVRKEANAMGIISISILFLVCGWSGYVAFGDRTPGNILIDGVHEPFWLVDRGNIFVVVHLVGAY</sequence>
<keyword evidence="9" id="KW-0927">Auxin signaling pathway</keyword>
<evidence type="ECO:0000256" key="6">
    <source>
        <dbReference type="ARBA" id="ARBA00022970"/>
    </source>
</evidence>
<dbReference type="GO" id="GO:0006865">
    <property type="term" value="P:amino acid transport"/>
    <property type="evidence" value="ECO:0007669"/>
    <property type="project" value="UniProtKB-KW"/>
</dbReference>
<evidence type="ECO:0000256" key="5">
    <source>
        <dbReference type="ARBA" id="ARBA00022847"/>
    </source>
</evidence>
<dbReference type="GO" id="GO:0009734">
    <property type="term" value="P:auxin-activated signaling pathway"/>
    <property type="evidence" value="ECO:0007669"/>
    <property type="project" value="UniProtKB-KW"/>
</dbReference>
<dbReference type="Pfam" id="PF01490">
    <property type="entry name" value="Aa_trans"/>
    <property type="match status" value="1"/>
</dbReference>
<dbReference type="Proteomes" id="UP001163823">
    <property type="component" value="Chromosome 6"/>
</dbReference>
<gene>
    <name evidence="13" type="ORF">O6P43_015476</name>
</gene>
<name>A0AAD7LX27_QUISA</name>
<comment type="caution">
    <text evidence="13">The sequence shown here is derived from an EMBL/GenBank/DDBJ whole genome shotgun (WGS) entry which is preliminary data.</text>
</comment>
<evidence type="ECO:0000256" key="2">
    <source>
        <dbReference type="ARBA" id="ARBA00005590"/>
    </source>
</evidence>
<proteinExistence type="inferred from homology"/>
<evidence type="ECO:0000256" key="8">
    <source>
        <dbReference type="ARBA" id="ARBA00023136"/>
    </source>
</evidence>
<keyword evidence="7 11" id="KW-1133">Transmembrane helix</keyword>
<dbReference type="EMBL" id="JARAOO010000006">
    <property type="protein sequence ID" value="KAJ7965918.1"/>
    <property type="molecule type" value="Genomic_DNA"/>
</dbReference>
<evidence type="ECO:0000256" key="3">
    <source>
        <dbReference type="ARBA" id="ARBA00022448"/>
    </source>
</evidence>
<reference evidence="13" key="1">
    <citation type="journal article" date="2023" name="Science">
        <title>Elucidation of the pathway for biosynthesis of saponin adjuvants from the soapbark tree.</title>
        <authorList>
            <person name="Reed J."/>
            <person name="Orme A."/>
            <person name="El-Demerdash A."/>
            <person name="Owen C."/>
            <person name="Martin L.B.B."/>
            <person name="Misra R.C."/>
            <person name="Kikuchi S."/>
            <person name="Rejzek M."/>
            <person name="Martin A.C."/>
            <person name="Harkess A."/>
            <person name="Leebens-Mack J."/>
            <person name="Louveau T."/>
            <person name="Stephenson M.J."/>
            <person name="Osbourn A."/>
        </authorList>
    </citation>
    <scope>NUCLEOTIDE SEQUENCE</scope>
    <source>
        <strain evidence="13">S10</strain>
    </source>
</reference>
<evidence type="ECO:0000256" key="10">
    <source>
        <dbReference type="ARBA" id="ARBA00045588"/>
    </source>
</evidence>
<feature type="transmembrane region" description="Helical" evidence="11">
    <location>
        <begin position="39"/>
        <end position="61"/>
    </location>
</feature>
<keyword evidence="5" id="KW-0769">Symport</keyword>
<dbReference type="InterPro" id="IPR013057">
    <property type="entry name" value="AA_transpt_TM"/>
</dbReference>
<evidence type="ECO:0000256" key="11">
    <source>
        <dbReference type="SAM" id="Phobius"/>
    </source>
</evidence>
<evidence type="ECO:0000259" key="12">
    <source>
        <dbReference type="Pfam" id="PF01490"/>
    </source>
</evidence>
<feature type="domain" description="Amino acid transporter transmembrane" evidence="12">
    <location>
        <begin position="2"/>
        <end position="96"/>
    </location>
</feature>
<keyword evidence="4 11" id="KW-0812">Transmembrane</keyword>
<dbReference type="GO" id="GO:0015293">
    <property type="term" value="F:symporter activity"/>
    <property type="evidence" value="ECO:0007669"/>
    <property type="project" value="UniProtKB-KW"/>
</dbReference>
<accession>A0AAD7LX27</accession>